<reference evidence="1" key="1">
    <citation type="submission" date="2023-10" db="EMBL/GenBank/DDBJ databases">
        <authorList>
            <person name="Rodriguez Cubillos JULIANA M."/>
            <person name="De Vega J."/>
        </authorList>
    </citation>
    <scope>NUCLEOTIDE SEQUENCE</scope>
</reference>
<evidence type="ECO:0000313" key="2">
    <source>
        <dbReference type="Proteomes" id="UP001177021"/>
    </source>
</evidence>
<evidence type="ECO:0000313" key="1">
    <source>
        <dbReference type="EMBL" id="CAJ2678012.1"/>
    </source>
</evidence>
<dbReference type="EMBL" id="CASHSV030000823">
    <property type="protein sequence ID" value="CAJ2678012.1"/>
    <property type="molecule type" value="Genomic_DNA"/>
</dbReference>
<protein>
    <submittedName>
        <fullName evidence="1">Uncharacterized protein</fullName>
    </submittedName>
</protein>
<name>A0ACB0MAW3_TRIPR</name>
<sequence length="230" mass="27511">MSSLRNAVPRPAHKERHQPSSRKTFGLLEKHKDYVERAKAYHKKQDTLRILREKAANRNEDEFYFKMIKSKTVDGVHRPVEKDNKYTQEELILMKTQDIGYILQKLQSEKKKVEKLSAMLHSIDNNKPLNNHVYFADDREEAKELKLQLSKRKTSPTSEDILPSLKRKTERSYKELEARKNRVNQLEKVYMDMAMTKELQKNGRKRKLREDEIVNPTNRPVYKWFAERKR</sequence>
<keyword evidence="2" id="KW-1185">Reference proteome</keyword>
<dbReference type="Proteomes" id="UP001177021">
    <property type="component" value="Unassembled WGS sequence"/>
</dbReference>
<proteinExistence type="predicted"/>
<gene>
    <name evidence="1" type="ORF">MILVUS5_LOCUS40393</name>
</gene>
<comment type="caution">
    <text evidence="1">The sequence shown here is derived from an EMBL/GenBank/DDBJ whole genome shotgun (WGS) entry which is preliminary data.</text>
</comment>
<accession>A0ACB0MAW3</accession>
<organism evidence="1 2">
    <name type="scientific">Trifolium pratense</name>
    <name type="common">Red clover</name>
    <dbReference type="NCBI Taxonomy" id="57577"/>
    <lineage>
        <taxon>Eukaryota</taxon>
        <taxon>Viridiplantae</taxon>
        <taxon>Streptophyta</taxon>
        <taxon>Embryophyta</taxon>
        <taxon>Tracheophyta</taxon>
        <taxon>Spermatophyta</taxon>
        <taxon>Magnoliopsida</taxon>
        <taxon>eudicotyledons</taxon>
        <taxon>Gunneridae</taxon>
        <taxon>Pentapetalae</taxon>
        <taxon>rosids</taxon>
        <taxon>fabids</taxon>
        <taxon>Fabales</taxon>
        <taxon>Fabaceae</taxon>
        <taxon>Papilionoideae</taxon>
        <taxon>50 kb inversion clade</taxon>
        <taxon>NPAAA clade</taxon>
        <taxon>Hologalegina</taxon>
        <taxon>IRL clade</taxon>
        <taxon>Trifolieae</taxon>
        <taxon>Trifolium</taxon>
    </lineage>
</organism>